<feature type="domain" description="Nephrocystin 3-like N-terminal" evidence="2">
    <location>
        <begin position="106"/>
        <end position="198"/>
    </location>
</feature>
<evidence type="ECO:0000313" key="4">
    <source>
        <dbReference type="Proteomes" id="UP000653565"/>
    </source>
</evidence>
<keyword evidence="1" id="KW-0677">Repeat</keyword>
<evidence type="ECO:0000259" key="2">
    <source>
        <dbReference type="Pfam" id="PF24883"/>
    </source>
</evidence>
<name>A0A8H4HEA9_9EURO</name>
<proteinExistence type="predicted"/>
<organism evidence="3 4">
    <name type="scientific">Aspergillus fumigatiaffinis</name>
    <dbReference type="NCBI Taxonomy" id="340414"/>
    <lineage>
        <taxon>Eukaryota</taxon>
        <taxon>Fungi</taxon>
        <taxon>Dikarya</taxon>
        <taxon>Ascomycota</taxon>
        <taxon>Pezizomycotina</taxon>
        <taxon>Eurotiomycetes</taxon>
        <taxon>Eurotiomycetidae</taxon>
        <taxon>Eurotiales</taxon>
        <taxon>Aspergillaceae</taxon>
        <taxon>Aspergillus</taxon>
        <taxon>Aspergillus subgen. Fumigati</taxon>
    </lineage>
</organism>
<comment type="caution">
    <text evidence="3">The sequence shown here is derived from an EMBL/GenBank/DDBJ whole genome shotgun (WGS) entry which is preliminary data.</text>
</comment>
<dbReference type="Pfam" id="PF24883">
    <property type="entry name" value="NPHP3_N"/>
    <property type="match status" value="1"/>
</dbReference>
<dbReference type="InterPro" id="IPR027417">
    <property type="entry name" value="P-loop_NTPase"/>
</dbReference>
<dbReference type="PANTHER" id="PTHR10039:SF14">
    <property type="entry name" value="NACHT DOMAIN-CONTAINING PROTEIN"/>
    <property type="match status" value="1"/>
</dbReference>
<dbReference type="Proteomes" id="UP000653565">
    <property type="component" value="Unassembled WGS sequence"/>
</dbReference>
<dbReference type="AlphaFoldDB" id="A0A8H4HEA9"/>
<evidence type="ECO:0000313" key="3">
    <source>
        <dbReference type="EMBL" id="KAF4241478.1"/>
    </source>
</evidence>
<evidence type="ECO:0000256" key="1">
    <source>
        <dbReference type="ARBA" id="ARBA00022737"/>
    </source>
</evidence>
<dbReference type="InterPro" id="IPR056884">
    <property type="entry name" value="NPHP3-like_N"/>
</dbReference>
<keyword evidence="4" id="KW-1185">Reference proteome</keyword>
<dbReference type="EMBL" id="JAAAPX010000021">
    <property type="protein sequence ID" value="KAF4241478.1"/>
    <property type="molecule type" value="Genomic_DNA"/>
</dbReference>
<protein>
    <recommendedName>
        <fullName evidence="2">Nephrocystin 3-like N-terminal domain-containing protein</fullName>
    </recommendedName>
</protein>
<accession>A0A8H4HEA9</accession>
<sequence length="287" mass="32261">MISIQKQLERALLNVYTTSPQLLADLGKLLDSSTARRTLEAIVNPGQFQGQLAGLQEDREELLRDVQACEAQGCSQADRAHADPGMDIARPIRETPRCYRDNQAPGTGEWLLNHEAFRSWEKTNSSLLFWLQGSLGTGKKYLTSTVVDRTQSQIAMTNEGFAFFYWLFFFFRPQPLSILQSFVRQLATNAQYPESCRELILASLNIYARSTLVIYGLDECNPDSRYELVEALTSLLSDAEKPVKIFVLNRPESGHRRGTVGGVLVSALKLSTIKDNIRKHLDTSLTN</sequence>
<reference evidence="3" key="2">
    <citation type="submission" date="2020-04" db="EMBL/GenBank/DDBJ databases">
        <authorList>
            <person name="Santos R.A.C."/>
            <person name="Steenwyk J.L."/>
            <person name="Rivero-Menendez O."/>
            <person name="Mead M.E."/>
            <person name="Silva L.P."/>
            <person name="Bastos R.W."/>
            <person name="Alastruey-Izquierdo A."/>
            <person name="Goldman G.H."/>
            <person name="Rokas A."/>
        </authorList>
    </citation>
    <scope>NUCLEOTIDE SEQUENCE</scope>
    <source>
        <strain evidence="3">CNM-CM6805</strain>
    </source>
</reference>
<dbReference type="Gene3D" id="3.40.50.300">
    <property type="entry name" value="P-loop containing nucleotide triphosphate hydrolases"/>
    <property type="match status" value="1"/>
</dbReference>
<dbReference type="PANTHER" id="PTHR10039">
    <property type="entry name" value="AMELOGENIN"/>
    <property type="match status" value="1"/>
</dbReference>
<reference evidence="3" key="1">
    <citation type="journal article" date="2020" name="bioRxiv">
        <title>Genomic and phenotypic heterogeneity of clinical isolates of the human pathogens Aspergillus fumigatus, Aspergillus lentulus and Aspergillus fumigatiaffinis.</title>
        <authorList>
            <person name="dos Santos R.A.C."/>
            <person name="Steenwyk J.L."/>
            <person name="Rivero-Menendez O."/>
            <person name="Mead M.E."/>
            <person name="Silva L.P."/>
            <person name="Bastos R.W."/>
            <person name="Alastruey-Izquierdo A."/>
            <person name="Goldman G.H."/>
            <person name="Rokas A."/>
        </authorList>
    </citation>
    <scope>NUCLEOTIDE SEQUENCE</scope>
    <source>
        <strain evidence="3">CNM-CM6805</strain>
    </source>
</reference>
<gene>
    <name evidence="3" type="ORF">CNMCM6805_004136</name>
</gene>